<dbReference type="OrthoDB" id="10010954at2759"/>
<keyword evidence="2" id="KW-0472">Membrane</keyword>
<reference evidence="3" key="1">
    <citation type="journal article" date="2021" name="J Fungi (Basel)">
        <title>Virulence traits and population genomics of the black yeast Aureobasidium melanogenum.</title>
        <authorList>
            <person name="Cernosa A."/>
            <person name="Sun X."/>
            <person name="Gostincar C."/>
            <person name="Fang C."/>
            <person name="Gunde-Cimerman N."/>
            <person name="Song Z."/>
        </authorList>
    </citation>
    <scope>NUCLEOTIDE SEQUENCE</scope>
    <source>
        <strain evidence="3">EXF-9911</strain>
    </source>
</reference>
<feature type="transmembrane region" description="Helical" evidence="2">
    <location>
        <begin position="137"/>
        <end position="157"/>
    </location>
</feature>
<proteinExistence type="predicted"/>
<organism evidence="3 4">
    <name type="scientific">Aureobasidium melanogenum</name>
    <name type="common">Aureobasidium pullulans var. melanogenum</name>
    <dbReference type="NCBI Taxonomy" id="46634"/>
    <lineage>
        <taxon>Eukaryota</taxon>
        <taxon>Fungi</taxon>
        <taxon>Dikarya</taxon>
        <taxon>Ascomycota</taxon>
        <taxon>Pezizomycotina</taxon>
        <taxon>Dothideomycetes</taxon>
        <taxon>Dothideomycetidae</taxon>
        <taxon>Dothideales</taxon>
        <taxon>Saccotheciaceae</taxon>
        <taxon>Aureobasidium</taxon>
    </lineage>
</organism>
<feature type="transmembrane region" description="Helical" evidence="2">
    <location>
        <begin position="243"/>
        <end position="264"/>
    </location>
</feature>
<feature type="transmembrane region" description="Helical" evidence="2">
    <location>
        <begin position="67"/>
        <end position="90"/>
    </location>
</feature>
<evidence type="ECO:0000313" key="3">
    <source>
        <dbReference type="EMBL" id="KAG9693191.1"/>
    </source>
</evidence>
<evidence type="ECO:0000256" key="1">
    <source>
        <dbReference type="SAM" id="MobiDB-lite"/>
    </source>
</evidence>
<sequence length="320" mass="36566">MALTGLDESLGKIDHDYKRLSKLVPYSGLILTICCVVVFLVRVYILKPLVKRFTKQYKHLDQAQRRSFINHYVAATIKIILIIVAVYPAIVVLSGHKSLQSSFGSRDVTYGDVLLCVFEIFTSMYIFELFYREKVSYISAAHHIGAIIITQTATVLFQDPKHRRDAELEFMLCLLWAIFDILAELWPHLAVITYRTWPKKHVLLADIFLATAILEVIGTVVETITVFSIFFSVWKEWTLGFKILTPTLHLLFSCAQLWGARVFWLMSQQHRKAADDALAEESEPKDAESDYQQEIILGKEESNGDQADSLADLENTEQMV</sequence>
<evidence type="ECO:0000256" key="2">
    <source>
        <dbReference type="SAM" id="Phobius"/>
    </source>
</evidence>
<feature type="region of interest" description="Disordered" evidence="1">
    <location>
        <begin position="276"/>
        <end position="320"/>
    </location>
</feature>
<reference evidence="3" key="2">
    <citation type="submission" date="2021-08" db="EMBL/GenBank/DDBJ databases">
        <authorList>
            <person name="Gostincar C."/>
            <person name="Sun X."/>
            <person name="Song Z."/>
            <person name="Gunde-Cimerman N."/>
        </authorList>
    </citation>
    <scope>NUCLEOTIDE SEQUENCE</scope>
    <source>
        <strain evidence="3">EXF-9911</strain>
    </source>
</reference>
<comment type="caution">
    <text evidence="3">The sequence shown here is derived from an EMBL/GenBank/DDBJ whole genome shotgun (WGS) entry which is preliminary data.</text>
</comment>
<feature type="transmembrane region" description="Helical" evidence="2">
    <location>
        <begin position="169"/>
        <end position="191"/>
    </location>
</feature>
<evidence type="ECO:0000313" key="4">
    <source>
        <dbReference type="Proteomes" id="UP000779574"/>
    </source>
</evidence>
<dbReference type="AlphaFoldDB" id="A0A9P8EKM1"/>
<name>A0A9P8EKM1_AURME</name>
<feature type="non-terminal residue" evidence="3">
    <location>
        <position position="1"/>
    </location>
</feature>
<gene>
    <name evidence="3" type="ORF">KCU76_g6148</name>
</gene>
<feature type="transmembrane region" description="Helical" evidence="2">
    <location>
        <begin position="26"/>
        <end position="46"/>
    </location>
</feature>
<dbReference type="EMBL" id="JAHFXF010000202">
    <property type="protein sequence ID" value="KAG9693191.1"/>
    <property type="molecule type" value="Genomic_DNA"/>
</dbReference>
<feature type="transmembrane region" description="Helical" evidence="2">
    <location>
        <begin position="203"/>
        <end position="231"/>
    </location>
</feature>
<feature type="transmembrane region" description="Helical" evidence="2">
    <location>
        <begin position="110"/>
        <end position="130"/>
    </location>
</feature>
<keyword evidence="2" id="KW-0812">Transmembrane</keyword>
<keyword evidence="2" id="KW-1133">Transmembrane helix</keyword>
<dbReference type="Proteomes" id="UP000779574">
    <property type="component" value="Unassembled WGS sequence"/>
</dbReference>
<accession>A0A9P8EKM1</accession>
<protein>
    <submittedName>
        <fullName evidence="3">Uncharacterized protein</fullName>
    </submittedName>
</protein>